<dbReference type="InterPro" id="IPR001753">
    <property type="entry name" value="Enoyl-CoA_hydra/iso"/>
</dbReference>
<dbReference type="STRING" id="1509407.A0A0L1IWC7"/>
<dbReference type="RefSeq" id="XP_015404638.1">
    <property type="nucleotide sequence ID" value="XM_015553092.1"/>
</dbReference>
<accession>A0A0L1IWC7</accession>
<evidence type="ECO:0000256" key="1">
    <source>
        <dbReference type="ARBA" id="ARBA00005254"/>
    </source>
</evidence>
<name>A0A0L1IWC7_ASPN3</name>
<dbReference type="PANTHER" id="PTHR43684:SF4">
    <property type="entry name" value="ENOYL-COA HYDRATASE_ISOMERASE FAMILY PROTEIN (AFU_ORTHOLOGUE AFUA_1G01890)"/>
    <property type="match status" value="1"/>
</dbReference>
<dbReference type="AlphaFoldDB" id="A0A0L1IWC7"/>
<dbReference type="Pfam" id="PF00378">
    <property type="entry name" value="ECH_1"/>
    <property type="match status" value="1"/>
</dbReference>
<dbReference type="Proteomes" id="UP000037505">
    <property type="component" value="Unassembled WGS sequence"/>
</dbReference>
<keyword evidence="2" id="KW-0413">Isomerase</keyword>
<organism evidence="2 3">
    <name type="scientific">Aspergillus nomiae NRRL (strain ATCC 15546 / NRRL 13137 / CBS 260.88 / M93)</name>
    <dbReference type="NCBI Taxonomy" id="1509407"/>
    <lineage>
        <taxon>Eukaryota</taxon>
        <taxon>Fungi</taxon>
        <taxon>Dikarya</taxon>
        <taxon>Ascomycota</taxon>
        <taxon>Pezizomycotina</taxon>
        <taxon>Eurotiomycetes</taxon>
        <taxon>Eurotiomycetidae</taxon>
        <taxon>Eurotiales</taxon>
        <taxon>Aspergillaceae</taxon>
        <taxon>Aspergillus</taxon>
        <taxon>Aspergillus subgen. Circumdati</taxon>
    </lineage>
</organism>
<sequence>MSSNAASTVIPPSYEKLPTTHIKVSHYPAGAETATPVVVVVLNRPEKRNAFTGPMAEDLERVFAMFDVDERVKVVVLTGAGNTFCAGADLEIGFPKGRDEKPMDHRDSGGRVALAIHRCSKPTIAAMQGSAVGVGMTMTLPAQGPLPRVHGERSPSTSPHFGGLFAETLAEQSEVLPRALTLATDIAENTSTMANGLNRALIWRGPESAEEAHLLDSPIIYHMFGSRDNKEGVQSFFEKRKPNFRDTLVDNGPAMYPWWTEADISRKPNIVKGDSKL</sequence>
<dbReference type="GeneID" id="26809640"/>
<dbReference type="GO" id="GO:0016853">
    <property type="term" value="F:isomerase activity"/>
    <property type="evidence" value="ECO:0007669"/>
    <property type="project" value="UniProtKB-KW"/>
</dbReference>
<keyword evidence="3" id="KW-1185">Reference proteome</keyword>
<evidence type="ECO:0000313" key="2">
    <source>
        <dbReference type="EMBL" id="KNG83715.1"/>
    </source>
</evidence>
<dbReference type="PANTHER" id="PTHR43684">
    <property type="match status" value="1"/>
</dbReference>
<dbReference type="InterPro" id="IPR029045">
    <property type="entry name" value="ClpP/crotonase-like_dom_sf"/>
</dbReference>
<dbReference type="InterPro" id="IPR051053">
    <property type="entry name" value="ECH/Chromodomain_protein"/>
</dbReference>
<dbReference type="CDD" id="cd06558">
    <property type="entry name" value="crotonase-like"/>
    <property type="match status" value="1"/>
</dbReference>
<reference evidence="2 3" key="1">
    <citation type="submission" date="2014-06" db="EMBL/GenBank/DDBJ databases">
        <title>The Genome of the Aflatoxigenic Filamentous Fungus Aspergillus nomius.</title>
        <authorList>
            <person name="Moore M.G."/>
            <person name="Shannon B.M."/>
            <person name="Brian M.M."/>
        </authorList>
    </citation>
    <scope>NUCLEOTIDE SEQUENCE [LARGE SCALE GENOMIC DNA]</scope>
    <source>
        <strain evidence="2 3">NRRL 13137</strain>
    </source>
</reference>
<evidence type="ECO:0000313" key="3">
    <source>
        <dbReference type="Proteomes" id="UP000037505"/>
    </source>
</evidence>
<dbReference type="SUPFAM" id="SSF52096">
    <property type="entry name" value="ClpP/crotonase"/>
    <property type="match status" value="1"/>
</dbReference>
<dbReference type="EMBL" id="JNOM01000251">
    <property type="protein sequence ID" value="KNG83715.1"/>
    <property type="molecule type" value="Genomic_DNA"/>
</dbReference>
<dbReference type="OrthoDB" id="2018133at2759"/>
<comment type="caution">
    <text evidence="2">The sequence shown here is derived from an EMBL/GenBank/DDBJ whole genome shotgun (WGS) entry which is preliminary data.</text>
</comment>
<comment type="similarity">
    <text evidence="1">Belongs to the enoyl-CoA hydratase/isomerase family.</text>
</comment>
<dbReference type="Gene3D" id="3.90.226.10">
    <property type="entry name" value="2-enoyl-CoA Hydratase, Chain A, domain 1"/>
    <property type="match status" value="2"/>
</dbReference>
<proteinExistence type="inferred from homology"/>
<gene>
    <name evidence="2" type="ORF">ANOM_007836</name>
</gene>
<protein>
    <submittedName>
        <fullName evidence="2">Enoyl-CoA hydratase/isomerase family protein</fullName>
    </submittedName>
</protein>